<dbReference type="PANTHER" id="PTHR45436:SF5">
    <property type="entry name" value="SENSOR HISTIDINE KINASE TRCS"/>
    <property type="match status" value="1"/>
</dbReference>
<evidence type="ECO:0000256" key="8">
    <source>
        <dbReference type="ARBA" id="ARBA00022989"/>
    </source>
</evidence>
<feature type="domain" description="HAMP" evidence="13">
    <location>
        <begin position="176"/>
        <end position="230"/>
    </location>
</feature>
<keyword evidence="15" id="KW-1185">Reference proteome</keyword>
<dbReference type="Pfam" id="PF00512">
    <property type="entry name" value="HisKA"/>
    <property type="match status" value="1"/>
</dbReference>
<dbReference type="GO" id="GO:0000155">
    <property type="term" value="F:phosphorelay sensor kinase activity"/>
    <property type="evidence" value="ECO:0007669"/>
    <property type="project" value="InterPro"/>
</dbReference>
<dbReference type="Gene3D" id="3.30.565.10">
    <property type="entry name" value="Histidine kinase-like ATPase, C-terminal domain"/>
    <property type="match status" value="1"/>
</dbReference>
<dbReference type="InterPro" id="IPR003660">
    <property type="entry name" value="HAMP_dom"/>
</dbReference>
<evidence type="ECO:0000313" key="14">
    <source>
        <dbReference type="EMBL" id="NDU95086.1"/>
    </source>
</evidence>
<feature type="transmembrane region" description="Helical" evidence="11">
    <location>
        <begin position="156"/>
        <end position="175"/>
    </location>
</feature>
<comment type="caution">
    <text evidence="14">The sequence shown here is derived from an EMBL/GenBank/DDBJ whole genome shotgun (WGS) entry which is preliminary data.</text>
</comment>
<dbReference type="EC" id="2.7.13.3" evidence="3"/>
<accession>A0A6L9L3I5</accession>
<dbReference type="PRINTS" id="PR00344">
    <property type="entry name" value="BCTRLSENSOR"/>
</dbReference>
<dbReference type="Gene3D" id="6.10.340.10">
    <property type="match status" value="1"/>
</dbReference>
<dbReference type="SUPFAM" id="SSF55874">
    <property type="entry name" value="ATPase domain of HSP90 chaperone/DNA topoisomerase II/histidine kinase"/>
    <property type="match status" value="1"/>
</dbReference>
<comment type="subcellular location">
    <subcellularLocation>
        <location evidence="2">Membrane</location>
    </subcellularLocation>
</comment>
<dbReference type="InterPro" id="IPR036890">
    <property type="entry name" value="HATPase_C_sf"/>
</dbReference>
<reference evidence="14 15" key="1">
    <citation type="submission" date="2020-02" db="EMBL/GenBank/DDBJ databases">
        <title>Draft genome sequence of two Spirosoma agri KCTC 52727 and Spirosoma terrae KCTC 52035.</title>
        <authorList>
            <person name="Rojas J."/>
            <person name="Ambika Manirajan B."/>
            <person name="Suarez C."/>
            <person name="Ratering S."/>
            <person name="Schnell S."/>
        </authorList>
    </citation>
    <scope>NUCLEOTIDE SEQUENCE [LARGE SCALE GENOMIC DNA]</scope>
    <source>
        <strain evidence="14 15">KCTC 52035</strain>
    </source>
</reference>
<dbReference type="CDD" id="cd00075">
    <property type="entry name" value="HATPase"/>
    <property type="match status" value="1"/>
</dbReference>
<sequence>MSLRRKLSNQSALIFGGILGFVLLGTYFLFKQLSTDLYYKKLLDRAYTAAYFYLEKDELNNSRYQRIEEKYRRIADESIQLYNARTYQLVVNDSLPYQVPRHFLEEINRDRHLEFTYQDRLLVGMFYADNEGDFLIVSSGKNTVGQSQLTLLEGSLFVFFVVGLAINYLLTGWLARHTFTPFSRVISQVHSITADSLHTRLEVPSGKPDELSEVISTFNVFLARLEESIQIQRSFLKNASHELKTPLAVIIGDVEVALKKPRSNEEYVQLLQALEKDALHLTSIVEGLLLLSGLSLPIDQKMEPVLLDEILWTVLEKTQIRQPERTVTIDFEDMEGYQSLLTVIGNKDLLFTALSNLLDNALKFSTPKPVAILVKAVAGQLTIVLKDQGPGIPAAEEKLIFDLFYRSNQSRHIAGQGIGLYLTKQILDLHRIVLQIDSSKEGTTVQLTFPPQPAL</sequence>
<dbReference type="InterPro" id="IPR004358">
    <property type="entry name" value="Sig_transdc_His_kin-like_C"/>
</dbReference>
<dbReference type="GO" id="GO:0016020">
    <property type="term" value="C:membrane"/>
    <property type="evidence" value="ECO:0007669"/>
    <property type="project" value="UniProtKB-SubCell"/>
</dbReference>
<dbReference type="SMART" id="SM00304">
    <property type="entry name" value="HAMP"/>
    <property type="match status" value="1"/>
</dbReference>
<evidence type="ECO:0000256" key="9">
    <source>
        <dbReference type="ARBA" id="ARBA00023012"/>
    </source>
</evidence>
<gene>
    <name evidence="14" type="ORF">GK108_09395</name>
</gene>
<dbReference type="AlphaFoldDB" id="A0A6L9L3I5"/>
<keyword evidence="4" id="KW-0597">Phosphoprotein</keyword>
<evidence type="ECO:0000256" key="6">
    <source>
        <dbReference type="ARBA" id="ARBA00022692"/>
    </source>
</evidence>
<dbReference type="SUPFAM" id="SSF47384">
    <property type="entry name" value="Homodimeric domain of signal transducing histidine kinase"/>
    <property type="match status" value="1"/>
</dbReference>
<dbReference type="PANTHER" id="PTHR45436">
    <property type="entry name" value="SENSOR HISTIDINE KINASE YKOH"/>
    <property type="match status" value="1"/>
</dbReference>
<keyword evidence="8 11" id="KW-1133">Transmembrane helix</keyword>
<evidence type="ECO:0000256" key="7">
    <source>
        <dbReference type="ARBA" id="ARBA00022777"/>
    </source>
</evidence>
<keyword evidence="5" id="KW-0808">Transferase</keyword>
<feature type="domain" description="Histidine kinase" evidence="12">
    <location>
        <begin position="238"/>
        <end position="453"/>
    </location>
</feature>
<dbReference type="Pfam" id="PF00672">
    <property type="entry name" value="HAMP"/>
    <property type="match status" value="1"/>
</dbReference>
<dbReference type="SMART" id="SM00387">
    <property type="entry name" value="HATPase_c"/>
    <property type="match status" value="1"/>
</dbReference>
<dbReference type="SMART" id="SM00388">
    <property type="entry name" value="HisKA"/>
    <property type="match status" value="1"/>
</dbReference>
<evidence type="ECO:0000256" key="11">
    <source>
        <dbReference type="SAM" id="Phobius"/>
    </source>
</evidence>
<dbReference type="EMBL" id="JAAFZH010000003">
    <property type="protein sequence ID" value="NDU95086.1"/>
    <property type="molecule type" value="Genomic_DNA"/>
</dbReference>
<feature type="transmembrane region" description="Helical" evidence="11">
    <location>
        <begin position="12"/>
        <end position="30"/>
    </location>
</feature>
<dbReference type="CDD" id="cd00082">
    <property type="entry name" value="HisKA"/>
    <property type="match status" value="1"/>
</dbReference>
<dbReference type="Gene3D" id="1.10.287.130">
    <property type="match status" value="1"/>
</dbReference>
<proteinExistence type="predicted"/>
<dbReference type="InterPro" id="IPR050428">
    <property type="entry name" value="TCS_sensor_his_kinase"/>
</dbReference>
<name>A0A6L9L3I5_9BACT</name>
<evidence type="ECO:0000256" key="1">
    <source>
        <dbReference type="ARBA" id="ARBA00000085"/>
    </source>
</evidence>
<keyword evidence="7" id="KW-0418">Kinase</keyword>
<evidence type="ECO:0000256" key="4">
    <source>
        <dbReference type="ARBA" id="ARBA00022553"/>
    </source>
</evidence>
<evidence type="ECO:0000313" key="15">
    <source>
        <dbReference type="Proteomes" id="UP000474175"/>
    </source>
</evidence>
<evidence type="ECO:0000259" key="12">
    <source>
        <dbReference type="PROSITE" id="PS50109"/>
    </source>
</evidence>
<dbReference type="RefSeq" id="WP_163946354.1">
    <property type="nucleotide sequence ID" value="NZ_JAAFZH010000003.1"/>
</dbReference>
<keyword evidence="9" id="KW-0902">Two-component regulatory system</keyword>
<evidence type="ECO:0000256" key="3">
    <source>
        <dbReference type="ARBA" id="ARBA00012438"/>
    </source>
</evidence>
<keyword evidence="10 11" id="KW-0472">Membrane</keyword>
<dbReference type="PROSITE" id="PS50885">
    <property type="entry name" value="HAMP"/>
    <property type="match status" value="1"/>
</dbReference>
<comment type="catalytic activity">
    <reaction evidence="1">
        <text>ATP + protein L-histidine = ADP + protein N-phospho-L-histidine.</text>
        <dbReference type="EC" id="2.7.13.3"/>
    </reaction>
</comment>
<dbReference type="PROSITE" id="PS50109">
    <property type="entry name" value="HIS_KIN"/>
    <property type="match status" value="1"/>
</dbReference>
<dbReference type="Pfam" id="PF02518">
    <property type="entry name" value="HATPase_c"/>
    <property type="match status" value="1"/>
</dbReference>
<evidence type="ECO:0000256" key="10">
    <source>
        <dbReference type="ARBA" id="ARBA00023136"/>
    </source>
</evidence>
<organism evidence="14 15">
    <name type="scientific">Spirosoma terrae</name>
    <dbReference type="NCBI Taxonomy" id="1968276"/>
    <lineage>
        <taxon>Bacteria</taxon>
        <taxon>Pseudomonadati</taxon>
        <taxon>Bacteroidota</taxon>
        <taxon>Cytophagia</taxon>
        <taxon>Cytophagales</taxon>
        <taxon>Cytophagaceae</taxon>
        <taxon>Spirosoma</taxon>
    </lineage>
</organism>
<dbReference type="InterPro" id="IPR003594">
    <property type="entry name" value="HATPase_dom"/>
</dbReference>
<dbReference type="Proteomes" id="UP000474175">
    <property type="component" value="Unassembled WGS sequence"/>
</dbReference>
<dbReference type="InterPro" id="IPR036097">
    <property type="entry name" value="HisK_dim/P_sf"/>
</dbReference>
<dbReference type="InterPro" id="IPR005467">
    <property type="entry name" value="His_kinase_dom"/>
</dbReference>
<evidence type="ECO:0000256" key="2">
    <source>
        <dbReference type="ARBA" id="ARBA00004370"/>
    </source>
</evidence>
<evidence type="ECO:0000256" key="5">
    <source>
        <dbReference type="ARBA" id="ARBA00022679"/>
    </source>
</evidence>
<evidence type="ECO:0000259" key="13">
    <source>
        <dbReference type="PROSITE" id="PS50885"/>
    </source>
</evidence>
<keyword evidence="6 11" id="KW-0812">Transmembrane</keyword>
<protein>
    <recommendedName>
        <fullName evidence="3">histidine kinase</fullName>
        <ecNumber evidence="3">2.7.13.3</ecNumber>
    </recommendedName>
</protein>
<dbReference type="InterPro" id="IPR003661">
    <property type="entry name" value="HisK_dim/P_dom"/>
</dbReference>